<dbReference type="RefSeq" id="XP_022303045.1">
    <property type="nucleotide sequence ID" value="XM_022447337.1"/>
</dbReference>
<evidence type="ECO:0000313" key="17">
    <source>
        <dbReference type="RefSeq" id="XP_022303046.1"/>
    </source>
</evidence>
<feature type="domain" description="G-protein coupled receptors family 1 profile" evidence="11">
    <location>
        <begin position="86"/>
        <end position="340"/>
    </location>
</feature>
<dbReference type="RefSeq" id="XP_022303047.1">
    <property type="nucleotide sequence ID" value="XM_022447339.1"/>
</dbReference>
<evidence type="ECO:0000256" key="1">
    <source>
        <dbReference type="ARBA" id="ARBA00004651"/>
    </source>
</evidence>
<organism evidence="12 17">
    <name type="scientific">Crassostrea virginica</name>
    <name type="common">Eastern oyster</name>
    <dbReference type="NCBI Taxonomy" id="6565"/>
    <lineage>
        <taxon>Eukaryota</taxon>
        <taxon>Metazoa</taxon>
        <taxon>Spiralia</taxon>
        <taxon>Lophotrochozoa</taxon>
        <taxon>Mollusca</taxon>
        <taxon>Bivalvia</taxon>
        <taxon>Autobranchia</taxon>
        <taxon>Pteriomorphia</taxon>
        <taxon>Ostreida</taxon>
        <taxon>Ostreoidea</taxon>
        <taxon>Ostreidae</taxon>
        <taxon>Crassostrea</taxon>
    </lineage>
</organism>
<evidence type="ECO:0000313" key="15">
    <source>
        <dbReference type="RefSeq" id="XP_022303044.1"/>
    </source>
</evidence>
<sequence length="699" mass="79364">MASSVWISNSTSAFSDHHFSYNGTAFRPSDALPAGGPPTSLYARNITPNGTSGPLGYDHVHTSWSHLETVIFAAWLIISMLFTIVGNFMVIAVVWRHRGMRTRTNMFIVNLAIADFLIGILLAPFSLTTLIAHDWILGDALCFLNSFLNAVCFLTSLQTLMYISIHKYLSITRPLIRITKCKILIMIMAAWLWGIICASLTTFILSHYEYKEKTMQCGPAYPGNTVQSYIFHFIIQISNLYLPLGIMLFCYIRIFQEIKKHMQRMDENSAMDRKQIFSQQRRVTVTLFIVLACFVLCWLPYCVYANYVTFVTDKQSIPAWANGVAYCAGYMNSACNPIIYAWRSPSFREGYKEILCQEPSYIVSDDRIEVLYNQEHSQPFKRLTDTMHDSSPGPRRRISLFINSMRASQRGSRMGSDDSLSHYSLHSLNKAHKTHKTNDSSTHKLLRKLTGKTAKGSSVIKRDGSVILVKNGKIVSMREDVRRRNTSGDLDDVFLPNSSPIVEKYKNGTRPPLTRQPNLNVLYENSSERVELGDLKENGTAHALMCRSISEEDLKSSYKRSVDKVNSSSQNIEILISEAPNLEHNQLEKECPHCKRLSTFKPLENRCVHGMFLSSPNAIKRSRSDTIRISSDNQSEETMQLLSKSDQNVYKLPLLKSPSLERLKMHAQMNGTASDSEINVTVPLYTRRWLKNNSASQQT</sequence>
<dbReference type="GO" id="GO:0005886">
    <property type="term" value="C:plasma membrane"/>
    <property type="evidence" value="ECO:0007669"/>
    <property type="project" value="UniProtKB-SubCell"/>
</dbReference>
<dbReference type="Gene3D" id="1.20.1070.10">
    <property type="entry name" value="Rhodopsin 7-helix transmembrane proteins"/>
    <property type="match status" value="1"/>
</dbReference>
<accession>A0A8B8BJC8</accession>
<keyword evidence="2" id="KW-1003">Cell membrane</keyword>
<proteinExistence type="predicted"/>
<dbReference type="OrthoDB" id="10034726at2759"/>
<dbReference type="PROSITE" id="PS50262">
    <property type="entry name" value="G_PROTEIN_RECEP_F1_2"/>
    <property type="match status" value="1"/>
</dbReference>
<dbReference type="SMART" id="SM01381">
    <property type="entry name" value="7TM_GPCR_Srsx"/>
    <property type="match status" value="1"/>
</dbReference>
<evidence type="ECO:0000313" key="14">
    <source>
        <dbReference type="RefSeq" id="XP_022303043.1"/>
    </source>
</evidence>
<keyword evidence="3 10" id="KW-0812">Transmembrane</keyword>
<evidence type="ECO:0000313" key="12">
    <source>
        <dbReference type="Proteomes" id="UP000694844"/>
    </source>
</evidence>
<evidence type="ECO:0000313" key="13">
    <source>
        <dbReference type="RefSeq" id="XP_022303042.1"/>
    </source>
</evidence>
<dbReference type="Pfam" id="PF00001">
    <property type="entry name" value="7tm_1"/>
    <property type="match status" value="1"/>
</dbReference>
<feature type="transmembrane region" description="Helical" evidence="10">
    <location>
        <begin position="229"/>
        <end position="255"/>
    </location>
</feature>
<evidence type="ECO:0000256" key="6">
    <source>
        <dbReference type="ARBA" id="ARBA00023136"/>
    </source>
</evidence>
<keyword evidence="6 10" id="KW-0472">Membrane</keyword>
<keyword evidence="5" id="KW-0297">G-protein coupled receptor</keyword>
<protein>
    <submittedName>
        <fullName evidence="13 14">Neuropeptide SIFamide receptor-like isoform X1</fullName>
    </submittedName>
</protein>
<evidence type="ECO:0000256" key="5">
    <source>
        <dbReference type="ARBA" id="ARBA00023040"/>
    </source>
</evidence>
<feature type="transmembrane region" description="Helical" evidence="10">
    <location>
        <begin position="143"/>
        <end position="163"/>
    </location>
</feature>
<dbReference type="RefSeq" id="XP_022303042.1">
    <property type="nucleotide sequence ID" value="XM_022447334.1"/>
</dbReference>
<feature type="transmembrane region" description="Helical" evidence="10">
    <location>
        <begin position="107"/>
        <end position="131"/>
    </location>
</feature>
<keyword evidence="12" id="KW-1185">Reference proteome</keyword>
<evidence type="ECO:0000256" key="3">
    <source>
        <dbReference type="ARBA" id="ARBA00022692"/>
    </source>
</evidence>
<evidence type="ECO:0000259" key="11">
    <source>
        <dbReference type="PROSITE" id="PS50262"/>
    </source>
</evidence>
<dbReference type="CDD" id="cd00637">
    <property type="entry name" value="7tm_classA_rhodopsin-like"/>
    <property type="match status" value="1"/>
</dbReference>
<feature type="region of interest" description="Disordered" evidence="9">
    <location>
        <begin position="431"/>
        <end position="454"/>
    </location>
</feature>
<dbReference type="PRINTS" id="PR00237">
    <property type="entry name" value="GPCRRHODOPSN"/>
</dbReference>
<dbReference type="GO" id="GO:0004930">
    <property type="term" value="F:G protein-coupled receptor activity"/>
    <property type="evidence" value="ECO:0007669"/>
    <property type="project" value="UniProtKB-KW"/>
</dbReference>
<evidence type="ECO:0000256" key="4">
    <source>
        <dbReference type="ARBA" id="ARBA00022989"/>
    </source>
</evidence>
<dbReference type="Proteomes" id="UP000694844">
    <property type="component" value="Chromosome 9"/>
</dbReference>
<dbReference type="AlphaFoldDB" id="A0A8B8BJC8"/>
<dbReference type="InterPro" id="IPR017452">
    <property type="entry name" value="GPCR_Rhodpsn_7TM"/>
</dbReference>
<gene>
    <name evidence="13 14 15 16 17 18" type="primary">LOC111110739</name>
</gene>
<feature type="transmembrane region" description="Helical" evidence="10">
    <location>
        <begin position="72"/>
        <end position="95"/>
    </location>
</feature>
<dbReference type="PANTHER" id="PTHR22752:SF14">
    <property type="entry name" value="G-PROTEIN COUPLED RECEPTORS FAMILY 1 PROFILE DOMAIN-CONTAINING PROTEIN"/>
    <property type="match status" value="1"/>
</dbReference>
<dbReference type="RefSeq" id="XP_022303043.1">
    <property type="nucleotide sequence ID" value="XM_022447335.1"/>
</dbReference>
<dbReference type="RefSeq" id="XP_022303044.1">
    <property type="nucleotide sequence ID" value="XM_022447336.1"/>
</dbReference>
<reference evidence="13 14" key="1">
    <citation type="submission" date="2025-04" db="UniProtKB">
        <authorList>
            <consortium name="RefSeq"/>
        </authorList>
    </citation>
    <scope>IDENTIFICATION</scope>
    <source>
        <tissue evidence="13 14">Whole sample</tissue>
    </source>
</reference>
<evidence type="ECO:0000256" key="2">
    <source>
        <dbReference type="ARBA" id="ARBA00022475"/>
    </source>
</evidence>
<evidence type="ECO:0000256" key="7">
    <source>
        <dbReference type="ARBA" id="ARBA00023170"/>
    </source>
</evidence>
<feature type="transmembrane region" description="Helical" evidence="10">
    <location>
        <begin position="183"/>
        <end position="205"/>
    </location>
</feature>
<evidence type="ECO:0000313" key="16">
    <source>
        <dbReference type="RefSeq" id="XP_022303045.1"/>
    </source>
</evidence>
<evidence type="ECO:0000256" key="10">
    <source>
        <dbReference type="SAM" id="Phobius"/>
    </source>
</evidence>
<evidence type="ECO:0000256" key="9">
    <source>
        <dbReference type="SAM" id="MobiDB-lite"/>
    </source>
</evidence>
<evidence type="ECO:0000256" key="8">
    <source>
        <dbReference type="ARBA" id="ARBA00023224"/>
    </source>
</evidence>
<keyword evidence="7" id="KW-0675">Receptor</keyword>
<comment type="subcellular location">
    <subcellularLocation>
        <location evidence="1">Cell membrane</location>
        <topology evidence="1">Multi-pass membrane protein</topology>
    </subcellularLocation>
</comment>
<keyword evidence="4 10" id="KW-1133">Transmembrane helix</keyword>
<evidence type="ECO:0000313" key="18">
    <source>
        <dbReference type="RefSeq" id="XP_022303047.1"/>
    </source>
</evidence>
<feature type="transmembrane region" description="Helical" evidence="10">
    <location>
        <begin position="283"/>
        <end position="301"/>
    </location>
</feature>
<dbReference type="InterPro" id="IPR000276">
    <property type="entry name" value="GPCR_Rhodpsn"/>
</dbReference>
<keyword evidence="8" id="KW-0807">Transducer</keyword>
<dbReference type="SUPFAM" id="SSF81321">
    <property type="entry name" value="Family A G protein-coupled receptor-like"/>
    <property type="match status" value="1"/>
</dbReference>
<name>A0A8B8BJC8_CRAVI</name>
<dbReference type="RefSeq" id="XP_022303046.1">
    <property type="nucleotide sequence ID" value="XM_022447338.1"/>
</dbReference>
<dbReference type="PANTHER" id="PTHR22752">
    <property type="entry name" value="G PROTEIN-COUPLED RECEPTOR"/>
    <property type="match status" value="1"/>
</dbReference>
<dbReference type="KEGG" id="cvn:111110739"/>
<dbReference type="GeneID" id="111110739"/>